<reference evidence="1 2" key="1">
    <citation type="journal article" date="2012" name="MBio">
        <title>Comparative genome analysis of three eukaryotic parasites with differing abilities to transform leukocytes reveals key mediators of Theileria-induced leukocyte transformation.</title>
        <authorList>
            <person name="Hayashida K."/>
            <person name="Hara Y."/>
            <person name="Abe T."/>
            <person name="Yamasaki C."/>
            <person name="Toyoda A."/>
            <person name="Kosuge T."/>
            <person name="Suzuki Y."/>
            <person name="Sato Y."/>
            <person name="Kawashima S."/>
            <person name="Katayama T."/>
            <person name="Wakaguri H."/>
            <person name="Inoue N."/>
            <person name="Homma K."/>
            <person name="Tada-Umezaki M."/>
            <person name="Yagi Y."/>
            <person name="Fujii Y."/>
            <person name="Habara T."/>
            <person name="Kanehisa M."/>
            <person name="Watanabe H."/>
            <person name="Ito K."/>
            <person name="Gojobori T."/>
            <person name="Sugawara H."/>
            <person name="Imanishi T."/>
            <person name="Weir W."/>
            <person name="Gardner M."/>
            <person name="Pain A."/>
            <person name="Shiels B."/>
            <person name="Hattori M."/>
            <person name="Nene V."/>
            <person name="Sugimoto C."/>
        </authorList>
    </citation>
    <scope>NUCLEOTIDE SEQUENCE [LARGE SCALE GENOMIC DNA]</scope>
    <source>
        <strain evidence="1 2">Shintoku</strain>
    </source>
</reference>
<sequence>MDRSKIIFTRRKKPPPPEIYSLHRKLAGAFLISKILSAKYNSKQVFDEIMDIVDSFSVK</sequence>
<dbReference type="eggNOG" id="KOG1234">
    <property type="taxonomic scope" value="Eukaryota"/>
</dbReference>
<dbReference type="STRING" id="869250.J7MBU0"/>
<dbReference type="VEuPathDB" id="PiroplasmaDB:TOT_010001205"/>
<organism evidence="1 2">
    <name type="scientific">Theileria orientalis strain Shintoku</name>
    <dbReference type="NCBI Taxonomy" id="869250"/>
    <lineage>
        <taxon>Eukaryota</taxon>
        <taxon>Sar</taxon>
        <taxon>Alveolata</taxon>
        <taxon>Apicomplexa</taxon>
        <taxon>Aconoidasida</taxon>
        <taxon>Piroplasmida</taxon>
        <taxon>Theileriidae</taxon>
        <taxon>Theileria</taxon>
    </lineage>
</organism>
<name>J7MBU0_THEOR</name>
<accession>J7MBU0</accession>
<dbReference type="Proteomes" id="UP000003786">
    <property type="component" value="Chromosome 1"/>
</dbReference>
<keyword evidence="2" id="KW-1185">Reference proteome</keyword>
<proteinExistence type="predicted"/>
<dbReference type="OrthoDB" id="201153at2759"/>
<dbReference type="RefSeq" id="XP_009688893.1">
    <property type="nucleotide sequence ID" value="XM_009690598.1"/>
</dbReference>
<evidence type="ECO:0000313" key="2">
    <source>
        <dbReference type="Proteomes" id="UP000003786"/>
    </source>
</evidence>
<protein>
    <submittedName>
        <fullName evidence="1">Uncharacterized protein</fullName>
    </submittedName>
</protein>
<evidence type="ECO:0000313" key="1">
    <source>
        <dbReference type="EMBL" id="BAM38592.1"/>
    </source>
</evidence>
<dbReference type="AlphaFoldDB" id="J7MBU0"/>
<dbReference type="KEGG" id="tot:TOT_010001205"/>
<dbReference type="EMBL" id="AP011946">
    <property type="protein sequence ID" value="BAM38592.1"/>
    <property type="molecule type" value="Genomic_DNA"/>
</dbReference>
<dbReference type="GeneID" id="20714004"/>
<gene>
    <name evidence="1" type="ORF">TOT_010001205</name>
</gene>